<gene>
    <name evidence="1" type="ORF">AYBTSS11_LOCUS7799</name>
</gene>
<reference evidence="1" key="1">
    <citation type="submission" date="2023-10" db="EMBL/GenBank/DDBJ databases">
        <authorList>
            <person name="Domelevo Entfellner J.-B."/>
        </authorList>
    </citation>
    <scope>NUCLEOTIDE SEQUENCE</scope>
</reference>
<sequence length="199" mass="22109">MAHASIVNCEWGKERKRERHELIVNCSRTHLPYAVSPPVPSIDLPSTRFFSLSRLFLIPCFAQPCTRFHPTLSPDSANHDWTVPEYHVGLPALDSTLTCVTTEEPMYVSNGTLSLIRVTPGGTSDHFRDLLTKELVVLSQESSTILTVEGGTLKAGRRYLILGGTCERGGDERVNTWVNEELKAPSLHCISTPFLECSE</sequence>
<evidence type="ECO:0000313" key="1">
    <source>
        <dbReference type="EMBL" id="CAJ1937048.1"/>
    </source>
</evidence>
<protein>
    <submittedName>
        <fullName evidence="1">Uncharacterized protein</fullName>
    </submittedName>
</protein>
<keyword evidence="2" id="KW-1185">Reference proteome</keyword>
<dbReference type="Gramene" id="rna-AYBTSS11_LOCUS7799">
    <property type="protein sequence ID" value="CAJ1937048.1"/>
    <property type="gene ID" value="gene-AYBTSS11_LOCUS7799"/>
</dbReference>
<evidence type="ECO:0000313" key="2">
    <source>
        <dbReference type="Proteomes" id="UP001189624"/>
    </source>
</evidence>
<organism evidence="1 2">
    <name type="scientific">Sphenostylis stenocarpa</name>
    <dbReference type="NCBI Taxonomy" id="92480"/>
    <lineage>
        <taxon>Eukaryota</taxon>
        <taxon>Viridiplantae</taxon>
        <taxon>Streptophyta</taxon>
        <taxon>Embryophyta</taxon>
        <taxon>Tracheophyta</taxon>
        <taxon>Spermatophyta</taxon>
        <taxon>Magnoliopsida</taxon>
        <taxon>eudicotyledons</taxon>
        <taxon>Gunneridae</taxon>
        <taxon>Pentapetalae</taxon>
        <taxon>rosids</taxon>
        <taxon>fabids</taxon>
        <taxon>Fabales</taxon>
        <taxon>Fabaceae</taxon>
        <taxon>Papilionoideae</taxon>
        <taxon>50 kb inversion clade</taxon>
        <taxon>NPAAA clade</taxon>
        <taxon>indigoferoid/millettioid clade</taxon>
        <taxon>Phaseoleae</taxon>
        <taxon>Sphenostylis</taxon>
    </lineage>
</organism>
<name>A0AA86RZV0_9FABA</name>
<accession>A0AA86RZV0</accession>
<proteinExistence type="predicted"/>
<dbReference type="AlphaFoldDB" id="A0AA86RZV0"/>
<dbReference type="EMBL" id="OY731400">
    <property type="protein sequence ID" value="CAJ1937048.1"/>
    <property type="molecule type" value="Genomic_DNA"/>
</dbReference>
<dbReference type="Proteomes" id="UP001189624">
    <property type="component" value="Chromosome 3"/>
</dbReference>